<accession>A0A4C1YTZ2</accession>
<dbReference type="Proteomes" id="UP000299102">
    <property type="component" value="Unassembled WGS sequence"/>
</dbReference>
<sequence>MEKDVDFVCAGAECRRGVGGRLRPLCSRIKRRPRSESTGKSIGIENGIRTGNGTARSWLEVEAASVIGRRTRLLFVVSWTFSAKQAQHSEILNLNTDGYYASPLCPVKELRFPECQLESGRTLQLFDLSRAVFANFIHSLLRVSFLPELQAYSPDNLRMQQQISITIFCLLLGQGAILRSLSLPAPPQIELVMSMPYIRTAFKRPTVRVRQFKHGRVNFSDEFCGGRPSTTVNNEKIDAVRRMIGTDRHVTYHEIQASLGIATRNKGYNRLVVTGGGSTPATSHHSTGR</sequence>
<evidence type="ECO:0000313" key="1">
    <source>
        <dbReference type="EMBL" id="GBP77765.1"/>
    </source>
</evidence>
<evidence type="ECO:0000313" key="2">
    <source>
        <dbReference type="Proteomes" id="UP000299102"/>
    </source>
</evidence>
<keyword evidence="2" id="KW-1185">Reference proteome</keyword>
<dbReference type="AlphaFoldDB" id="A0A4C1YTZ2"/>
<organism evidence="1 2">
    <name type="scientific">Eumeta variegata</name>
    <name type="common">Bagworm moth</name>
    <name type="synonym">Eumeta japonica</name>
    <dbReference type="NCBI Taxonomy" id="151549"/>
    <lineage>
        <taxon>Eukaryota</taxon>
        <taxon>Metazoa</taxon>
        <taxon>Ecdysozoa</taxon>
        <taxon>Arthropoda</taxon>
        <taxon>Hexapoda</taxon>
        <taxon>Insecta</taxon>
        <taxon>Pterygota</taxon>
        <taxon>Neoptera</taxon>
        <taxon>Endopterygota</taxon>
        <taxon>Lepidoptera</taxon>
        <taxon>Glossata</taxon>
        <taxon>Ditrysia</taxon>
        <taxon>Tineoidea</taxon>
        <taxon>Psychidae</taxon>
        <taxon>Oiketicinae</taxon>
        <taxon>Eumeta</taxon>
    </lineage>
</organism>
<comment type="caution">
    <text evidence="1">The sequence shown here is derived from an EMBL/GenBank/DDBJ whole genome shotgun (WGS) entry which is preliminary data.</text>
</comment>
<gene>
    <name evidence="1" type="ORF">EVAR_98458_1</name>
</gene>
<protein>
    <submittedName>
        <fullName evidence="1">Uncharacterized protein</fullName>
    </submittedName>
</protein>
<dbReference type="EMBL" id="BGZK01001345">
    <property type="protein sequence ID" value="GBP77765.1"/>
    <property type="molecule type" value="Genomic_DNA"/>
</dbReference>
<dbReference type="OrthoDB" id="5914923at2759"/>
<name>A0A4C1YTZ2_EUMVA</name>
<reference evidence="1 2" key="1">
    <citation type="journal article" date="2019" name="Commun. Biol.">
        <title>The bagworm genome reveals a unique fibroin gene that provides high tensile strength.</title>
        <authorList>
            <person name="Kono N."/>
            <person name="Nakamura H."/>
            <person name="Ohtoshi R."/>
            <person name="Tomita M."/>
            <person name="Numata K."/>
            <person name="Arakawa K."/>
        </authorList>
    </citation>
    <scope>NUCLEOTIDE SEQUENCE [LARGE SCALE GENOMIC DNA]</scope>
</reference>
<proteinExistence type="predicted"/>